<evidence type="ECO:0000256" key="1">
    <source>
        <dbReference type="SAM" id="MobiDB-lite"/>
    </source>
</evidence>
<accession>A0AAU9NME9</accession>
<evidence type="ECO:0000313" key="2">
    <source>
        <dbReference type="EMBL" id="CAH1438879.1"/>
    </source>
</evidence>
<protein>
    <submittedName>
        <fullName evidence="2">Uncharacterized protein</fullName>
    </submittedName>
</protein>
<dbReference type="EMBL" id="CAKMRJ010004445">
    <property type="protein sequence ID" value="CAH1438879.1"/>
    <property type="molecule type" value="Genomic_DNA"/>
</dbReference>
<reference evidence="2 3" key="1">
    <citation type="submission" date="2022-01" db="EMBL/GenBank/DDBJ databases">
        <authorList>
            <person name="Xiong W."/>
            <person name="Schranz E."/>
        </authorList>
    </citation>
    <scope>NUCLEOTIDE SEQUENCE [LARGE SCALE GENOMIC DNA]</scope>
</reference>
<organism evidence="2 3">
    <name type="scientific">Lactuca virosa</name>
    <dbReference type="NCBI Taxonomy" id="75947"/>
    <lineage>
        <taxon>Eukaryota</taxon>
        <taxon>Viridiplantae</taxon>
        <taxon>Streptophyta</taxon>
        <taxon>Embryophyta</taxon>
        <taxon>Tracheophyta</taxon>
        <taxon>Spermatophyta</taxon>
        <taxon>Magnoliopsida</taxon>
        <taxon>eudicotyledons</taxon>
        <taxon>Gunneridae</taxon>
        <taxon>Pentapetalae</taxon>
        <taxon>asterids</taxon>
        <taxon>campanulids</taxon>
        <taxon>Asterales</taxon>
        <taxon>Asteraceae</taxon>
        <taxon>Cichorioideae</taxon>
        <taxon>Cichorieae</taxon>
        <taxon>Lactucinae</taxon>
        <taxon>Lactuca</taxon>
    </lineage>
</organism>
<gene>
    <name evidence="2" type="ORF">LVIROSA_LOCUS25111</name>
</gene>
<keyword evidence="3" id="KW-1185">Reference proteome</keyword>
<dbReference type="Proteomes" id="UP001157418">
    <property type="component" value="Unassembled WGS sequence"/>
</dbReference>
<sequence>MKRLPTIHKYCFCTFGTGRINNDETRTCSACPHLHFLMQKKYKGRLAQPRTGTSKEHENEDKEFEDFERYKAMKKRCEENENQKKEMRDKEWDYVSIHTDQSSDSCDRRSK</sequence>
<comment type="caution">
    <text evidence="2">The sequence shown here is derived from an EMBL/GenBank/DDBJ whole genome shotgun (WGS) entry which is preliminary data.</text>
</comment>
<name>A0AAU9NME9_9ASTR</name>
<evidence type="ECO:0000313" key="3">
    <source>
        <dbReference type="Proteomes" id="UP001157418"/>
    </source>
</evidence>
<feature type="region of interest" description="Disordered" evidence="1">
    <location>
        <begin position="45"/>
        <end position="64"/>
    </location>
</feature>
<proteinExistence type="predicted"/>
<dbReference type="AlphaFoldDB" id="A0AAU9NME9"/>